<feature type="compositionally biased region" description="Polar residues" evidence="1">
    <location>
        <begin position="616"/>
        <end position="627"/>
    </location>
</feature>
<dbReference type="Gene3D" id="1.10.10.60">
    <property type="entry name" value="Homeodomain-like"/>
    <property type="match status" value="1"/>
</dbReference>
<feature type="region of interest" description="Disordered" evidence="1">
    <location>
        <begin position="1098"/>
        <end position="1119"/>
    </location>
</feature>
<gene>
    <name evidence="4 5 6" type="primary">mis18bp1</name>
</gene>
<feature type="compositionally biased region" description="Acidic residues" evidence="1">
    <location>
        <begin position="1107"/>
        <end position="1119"/>
    </location>
</feature>
<feature type="compositionally biased region" description="Basic residues" evidence="1">
    <location>
        <begin position="931"/>
        <end position="941"/>
    </location>
</feature>
<feature type="compositionally biased region" description="Low complexity" evidence="1">
    <location>
        <begin position="696"/>
        <end position="706"/>
    </location>
</feature>
<dbReference type="GO" id="GO:0000775">
    <property type="term" value="C:chromosome, centromeric region"/>
    <property type="evidence" value="ECO:0007669"/>
    <property type="project" value="TreeGrafter"/>
</dbReference>
<evidence type="ECO:0000259" key="2">
    <source>
        <dbReference type="PROSITE" id="PS50090"/>
    </source>
</evidence>
<dbReference type="RefSeq" id="XP_053538700.1">
    <property type="nucleotide sequence ID" value="XM_053682725.1"/>
</dbReference>
<evidence type="ECO:0000313" key="5">
    <source>
        <dbReference type="RefSeq" id="XP_017332564.1"/>
    </source>
</evidence>
<dbReference type="RefSeq" id="XP_017332564.1">
    <property type="nucleotide sequence ID" value="XM_017477075.3"/>
</dbReference>
<sequence length="1119" mass="126493">MYLSPAKCLSAPLHPELYYNTPVRDMTETLARSNRISRNCTAVVMNSTVQDHQLRAVSRAAMSCELSTINNSVIPMKQVTDTPAKVFARLKAKVQRQNSEEHREVNVIPRQLDRGVSLSTNMQQPPVDDATSEGRDTYVLSLSPPESMSKISELEDPQMTSQLDLEGDHNPDLVHKPVIALEKMLTETFTQAQQKKMGIIATSKSTNLKQEAYVLLERMPDALPAQPGPTKPIQLMNRVKNRSYHGVFGEMSVKDESEGTVDDDCNRVNTLQTLDIAARSQPEPQRPEKMSNRQCEHLDAPPWTHPNLMEDSLLQLSPRISIPRKQMAAVKAKQQTKEIDQALDGSTNVNGIQLRDWILKLHNKELIVDGIRIDSKIPWHSSCITERVSSNIVKTASGGTYVLVGKMSHYHTSSFPSWFLKKFVFGFPEMWKEYLNKFLADNDGSGKNRQRNNSAPCEPQKKRPSRKQISKQLKSKDQVTPVSSAGSVQPHSAPVSRSGRVIKPPLEYWRGGRITVGPDMNVTVHEDYTSTSILLTPKTRPVVRLKPLKLPKEQPVYKFPEMQNSNDEDTLASRRRVKQHKSWRTEGTKAWENASQKNSQDAVFNSDSGSEKATAKQLSPQQAQSEQMYLRRGRSYSRARNSTDSESEVFKFGAYCTSDEDGVSAFQAPEGKIQTRLNRKHLQRVVQREKRSTPCSDSDTSSTQSQVQKSADSDHLFTPPVPRKGCRRKALVQKSKLVPPIVTMSEIEDSRFSTQQGNVTNKKNTRRQKKVPQNYDNYVKSDAGDESLPSELIREDKSKNSKPTLKRTRQREHAGASERTTNGHALLVDKHPEQSEKTDNPQFHVSNNTGRKPKSSVSRRNKKEQTAKHPEIEQDALEGAWTDKELHKLNEAVNLLPKHKSGYWVNVSLVVGTRSAEECQKQYTALYQAHGRSKGKHKAKTSKTDEPAKEMAPITAKVGTLKRKKQMWNFLDHMSKDDHDDIFAGSPMHSKQIKLPVWSTNGDEPDFGHLQNPQTPSSTMFSSVKTPQCLHITPGMLHSVNRDNNDKYIYHLQKVKRQGNHGRKGSPKDKFTPVPSVRKTKKRCVAEDDNFVVWNMLSDKDGPSMTGEEEEDDYFMDEY</sequence>
<dbReference type="OMA" id="HSNCQNK"/>
<feature type="compositionally biased region" description="Basic residues" evidence="1">
    <location>
        <begin position="1056"/>
        <end position="1065"/>
    </location>
</feature>
<dbReference type="PANTHER" id="PTHR16124">
    <property type="entry name" value="MIS18-BINDING PROTEIN 1"/>
    <property type="match status" value="1"/>
</dbReference>
<evidence type="ECO:0000313" key="3">
    <source>
        <dbReference type="Proteomes" id="UP000221080"/>
    </source>
</evidence>
<dbReference type="STRING" id="7998.ENSIPUP00000025273"/>
<keyword evidence="3" id="KW-1185">Reference proteome</keyword>
<feature type="region of interest" description="Disordered" evidence="1">
    <location>
        <begin position="443"/>
        <end position="499"/>
    </location>
</feature>
<dbReference type="Proteomes" id="UP000221080">
    <property type="component" value="Chromosome 9"/>
</dbReference>
<feature type="region of interest" description="Disordered" evidence="1">
    <location>
        <begin position="749"/>
        <end position="873"/>
    </location>
</feature>
<feature type="compositionally biased region" description="Polar residues" evidence="1">
    <location>
        <begin position="593"/>
        <end position="608"/>
    </location>
</feature>
<dbReference type="RefSeq" id="XP_017332563.1">
    <property type="nucleotide sequence ID" value="XM_017477074.1"/>
</dbReference>
<feature type="compositionally biased region" description="Polar residues" evidence="1">
    <location>
        <begin position="478"/>
        <end position="490"/>
    </location>
</feature>
<feature type="compositionally biased region" description="Polar residues" evidence="1">
    <location>
        <begin position="752"/>
        <end position="762"/>
    </location>
</feature>
<feature type="compositionally biased region" description="Basic residues" evidence="1">
    <location>
        <begin position="851"/>
        <end position="862"/>
    </location>
</feature>
<feature type="compositionally biased region" description="Polar residues" evidence="1">
    <location>
        <begin position="445"/>
        <end position="455"/>
    </location>
</feature>
<dbReference type="CTD" id="55320"/>
<evidence type="ECO:0000256" key="1">
    <source>
        <dbReference type="SAM" id="MobiDB-lite"/>
    </source>
</evidence>
<dbReference type="SUPFAM" id="SSF46689">
    <property type="entry name" value="Homeodomain-like"/>
    <property type="match status" value="1"/>
</dbReference>
<dbReference type="AlphaFoldDB" id="A0A2D0RPX4"/>
<dbReference type="GeneTree" id="ENSGT00390000007395"/>
<dbReference type="InterPro" id="IPR009057">
    <property type="entry name" value="Homeodomain-like_sf"/>
</dbReference>
<organism evidence="3 4">
    <name type="scientific">Ictalurus punctatus</name>
    <name type="common">Channel catfish</name>
    <name type="synonym">Silurus punctatus</name>
    <dbReference type="NCBI Taxonomy" id="7998"/>
    <lineage>
        <taxon>Eukaryota</taxon>
        <taxon>Metazoa</taxon>
        <taxon>Chordata</taxon>
        <taxon>Craniata</taxon>
        <taxon>Vertebrata</taxon>
        <taxon>Euteleostomi</taxon>
        <taxon>Actinopterygii</taxon>
        <taxon>Neopterygii</taxon>
        <taxon>Teleostei</taxon>
        <taxon>Ostariophysi</taxon>
        <taxon>Siluriformes</taxon>
        <taxon>Ictaluridae</taxon>
        <taxon>Ictalurus</taxon>
    </lineage>
</organism>
<dbReference type="InterPro" id="IPR001005">
    <property type="entry name" value="SANT/Myb"/>
</dbReference>
<dbReference type="KEGG" id="ipu:108270412"/>
<feature type="region of interest" description="Disordered" evidence="1">
    <location>
        <begin position="930"/>
        <end position="949"/>
    </location>
</feature>
<feature type="compositionally biased region" description="Basic and acidic residues" evidence="1">
    <location>
        <begin position="863"/>
        <end position="872"/>
    </location>
</feature>
<feature type="domain" description="Myb-like" evidence="2">
    <location>
        <begin position="873"/>
        <end position="927"/>
    </location>
</feature>
<dbReference type="PROSITE" id="PS50090">
    <property type="entry name" value="MYB_LIKE"/>
    <property type="match status" value="1"/>
</dbReference>
<feature type="region of interest" description="Disordered" evidence="1">
    <location>
        <begin position="682"/>
        <end position="732"/>
    </location>
</feature>
<dbReference type="InterPro" id="IPR015216">
    <property type="entry name" value="SANTA"/>
</dbReference>
<feature type="region of interest" description="Disordered" evidence="1">
    <location>
        <begin position="556"/>
        <end position="644"/>
    </location>
</feature>
<evidence type="ECO:0000313" key="4">
    <source>
        <dbReference type="RefSeq" id="XP_017332563.1"/>
    </source>
</evidence>
<name>A0A2D0RPX4_ICTPU</name>
<dbReference type="InterPro" id="IPR039110">
    <property type="entry name" value="KNL2-like"/>
</dbReference>
<accession>A0A2D0RPX4</accession>
<dbReference type="GeneID" id="108270412"/>
<reference evidence="4 5" key="2">
    <citation type="submission" date="2025-04" db="UniProtKB">
        <authorList>
            <consortium name="RefSeq"/>
        </authorList>
    </citation>
    <scope>IDENTIFICATION</scope>
    <source>
        <tissue evidence="4 5">Blood</tissue>
    </source>
</reference>
<evidence type="ECO:0000313" key="6">
    <source>
        <dbReference type="RefSeq" id="XP_053538700.1"/>
    </source>
</evidence>
<dbReference type="Pfam" id="PF09133">
    <property type="entry name" value="SANTA"/>
    <property type="match status" value="1"/>
</dbReference>
<dbReference type="PANTHER" id="PTHR16124:SF3">
    <property type="entry name" value="MIS18-BINDING PROTEIN 1"/>
    <property type="match status" value="1"/>
</dbReference>
<protein>
    <submittedName>
        <fullName evidence="4 5">Mis18-binding protein 1</fullName>
    </submittedName>
</protein>
<proteinExistence type="predicted"/>
<feature type="compositionally biased region" description="Basic residues" evidence="1">
    <location>
        <begin position="573"/>
        <end position="582"/>
    </location>
</feature>
<dbReference type="CDD" id="cd00167">
    <property type="entry name" value="SANT"/>
    <property type="match status" value="1"/>
</dbReference>
<feature type="compositionally biased region" description="Basic and acidic residues" evidence="1">
    <location>
        <begin position="827"/>
        <end position="839"/>
    </location>
</feature>
<feature type="region of interest" description="Disordered" evidence="1">
    <location>
        <begin position="1056"/>
        <end position="1078"/>
    </location>
</feature>
<reference evidence="3" key="1">
    <citation type="journal article" date="2016" name="Nat. Commun.">
        <title>The channel catfish genome sequence provides insights into the evolution of scale formation in teleosts.</title>
        <authorList>
            <person name="Liu Z."/>
            <person name="Liu S."/>
            <person name="Yao J."/>
            <person name="Bao L."/>
            <person name="Zhang J."/>
            <person name="Li Y."/>
            <person name="Jiang C."/>
            <person name="Sun L."/>
            <person name="Wang R."/>
            <person name="Zhang Y."/>
            <person name="Zhou T."/>
            <person name="Zeng Q."/>
            <person name="Fu Q."/>
            <person name="Gao S."/>
            <person name="Li N."/>
            <person name="Koren S."/>
            <person name="Jiang Y."/>
            <person name="Zimin A."/>
            <person name="Xu P."/>
            <person name="Phillippy A.M."/>
            <person name="Geng X."/>
            <person name="Song L."/>
            <person name="Sun F."/>
            <person name="Li C."/>
            <person name="Wang X."/>
            <person name="Chen A."/>
            <person name="Jin Y."/>
            <person name="Yuan Z."/>
            <person name="Yang Y."/>
            <person name="Tan S."/>
            <person name="Peatman E."/>
            <person name="Lu J."/>
            <person name="Qin Z."/>
            <person name="Dunham R."/>
            <person name="Li Z."/>
            <person name="Sonstegard T."/>
            <person name="Feng J."/>
            <person name="Danzmann R.G."/>
            <person name="Schroeder S."/>
            <person name="Scheffler B."/>
            <person name="Duke M.V."/>
            <person name="Ballard L."/>
            <person name="Kucuktas H."/>
            <person name="Kaltenboeck L."/>
            <person name="Liu H."/>
            <person name="Armbruster J."/>
            <person name="Xie Y."/>
            <person name="Kirby M.L."/>
            <person name="Tian Y."/>
            <person name="Flanagan M.E."/>
            <person name="Mu W."/>
            <person name="Waldbieser G.C."/>
        </authorList>
    </citation>
    <scope>NUCLEOTIDE SEQUENCE [LARGE SCALE GENOMIC DNA]</scope>
    <source>
        <strain evidence="3">SDA103</strain>
    </source>
</reference>
<feature type="compositionally biased region" description="Polar residues" evidence="1">
    <location>
        <begin position="840"/>
        <end position="850"/>
    </location>
</feature>
<dbReference type="OrthoDB" id="118550at2759"/>